<dbReference type="Proteomes" id="UP000092950">
    <property type="component" value="Chromosome"/>
</dbReference>
<dbReference type="PROSITE" id="PS51257">
    <property type="entry name" value="PROKAR_LIPOPROTEIN"/>
    <property type="match status" value="1"/>
</dbReference>
<sequence length="331" mass="35066">MTRGDFAMKRMKKLALSLGACLLLGQACWAGDYPDRPIRMVVGYSAGGPTDVIARIVAKHMGDQLGQTIVVENKAGASAHIAAQDVMSAAPDGYKVLATSLTLTVNPLLYPDRYRYEADKAFAPVSNFVNLPMVLVTNADSPYKSLADLVADARANPGKLTFGSSGVGGSAHLAAEMLAAKAGLKMQHIPFKGNGPALQEMIAGRIAFMFYPSIGIADYVNSGKLRVLAVGAPSGLEDFPGVPTFDSLGYKGFEDGAPWVGLLAPAGTPRPIVDKLNKAAVAALSKPEVREQLSKLGAYVIGDTPEQFRDFLIKDKQRWADVIQQGGVKGE</sequence>
<feature type="signal peptide" evidence="2">
    <location>
        <begin position="1"/>
        <end position="30"/>
    </location>
</feature>
<dbReference type="SUPFAM" id="SSF53850">
    <property type="entry name" value="Periplasmic binding protein-like II"/>
    <property type="match status" value="1"/>
</dbReference>
<evidence type="ECO:0000256" key="2">
    <source>
        <dbReference type="SAM" id="SignalP"/>
    </source>
</evidence>
<protein>
    <submittedName>
        <fullName evidence="3">ABC transporter substrate-binding protein</fullName>
    </submittedName>
</protein>
<dbReference type="InterPro" id="IPR005064">
    <property type="entry name" value="BUG"/>
</dbReference>
<organism evidence="3 4">
    <name type="scientific">Bordetella pseudohinzii</name>
    <dbReference type="NCBI Taxonomy" id="1331258"/>
    <lineage>
        <taxon>Bacteria</taxon>
        <taxon>Pseudomonadati</taxon>
        <taxon>Pseudomonadota</taxon>
        <taxon>Betaproteobacteria</taxon>
        <taxon>Burkholderiales</taxon>
        <taxon>Alcaligenaceae</taxon>
        <taxon>Bordetella</taxon>
    </lineage>
</organism>
<dbReference type="Pfam" id="PF03401">
    <property type="entry name" value="TctC"/>
    <property type="match status" value="1"/>
</dbReference>
<dbReference type="InterPro" id="IPR042100">
    <property type="entry name" value="Bug_dom1"/>
</dbReference>
<reference evidence="3 4" key="1">
    <citation type="submission" date="2016-07" db="EMBL/GenBank/DDBJ databases">
        <title>Complete genome sequences of Bordetella pseudohinzii.</title>
        <authorList>
            <person name="Spilker T."/>
            <person name="Darrah R."/>
            <person name="LiPuma J.J."/>
        </authorList>
    </citation>
    <scope>NUCLEOTIDE SEQUENCE [LARGE SCALE GENOMIC DNA]</scope>
    <source>
        <strain evidence="3 4">HI4681</strain>
    </source>
</reference>
<dbReference type="Gene3D" id="3.40.190.150">
    <property type="entry name" value="Bordetella uptake gene, domain 1"/>
    <property type="match status" value="1"/>
</dbReference>
<keyword evidence="4" id="KW-1185">Reference proteome</keyword>
<gene>
    <name evidence="3" type="ORF">BBN53_10080</name>
</gene>
<evidence type="ECO:0000256" key="1">
    <source>
        <dbReference type="ARBA" id="ARBA00006987"/>
    </source>
</evidence>
<name>A0ABN4RQN7_9BORD</name>
<keyword evidence="2" id="KW-0732">Signal</keyword>
<dbReference type="Gene3D" id="3.40.190.10">
    <property type="entry name" value="Periplasmic binding protein-like II"/>
    <property type="match status" value="1"/>
</dbReference>
<dbReference type="CDD" id="cd07012">
    <property type="entry name" value="PBP2_Bug_TTT"/>
    <property type="match status" value="1"/>
</dbReference>
<feature type="chain" id="PRO_5046180517" evidence="2">
    <location>
        <begin position="31"/>
        <end position="331"/>
    </location>
</feature>
<proteinExistence type="inferred from homology"/>
<evidence type="ECO:0000313" key="4">
    <source>
        <dbReference type="Proteomes" id="UP000092950"/>
    </source>
</evidence>
<accession>A0ABN4RQN7</accession>
<dbReference type="PIRSF" id="PIRSF017082">
    <property type="entry name" value="YflP"/>
    <property type="match status" value="1"/>
</dbReference>
<dbReference type="PANTHER" id="PTHR42928">
    <property type="entry name" value="TRICARBOXYLATE-BINDING PROTEIN"/>
    <property type="match status" value="1"/>
</dbReference>
<comment type="similarity">
    <text evidence="1">Belongs to the UPF0065 (bug) family.</text>
</comment>
<dbReference type="PANTHER" id="PTHR42928:SF5">
    <property type="entry name" value="BLR1237 PROTEIN"/>
    <property type="match status" value="1"/>
</dbReference>
<evidence type="ECO:0000313" key="3">
    <source>
        <dbReference type="EMBL" id="ANY16215.1"/>
    </source>
</evidence>
<dbReference type="EMBL" id="CP016440">
    <property type="protein sequence ID" value="ANY16215.1"/>
    <property type="molecule type" value="Genomic_DNA"/>
</dbReference>